<dbReference type="AlphaFoldDB" id="A0A0F5YGS3"/>
<dbReference type="InterPro" id="IPR008479">
    <property type="entry name" value="DUF760"/>
</dbReference>
<evidence type="ECO:0000313" key="1">
    <source>
        <dbReference type="EMBL" id="KKD37415.1"/>
    </source>
</evidence>
<protein>
    <recommendedName>
        <fullName evidence="3">DUF760 domain-containing protein</fullName>
    </recommendedName>
</protein>
<dbReference type="Proteomes" id="UP000033607">
    <property type="component" value="Unassembled WGS sequence"/>
</dbReference>
<evidence type="ECO:0000313" key="2">
    <source>
        <dbReference type="Proteomes" id="UP000033607"/>
    </source>
</evidence>
<comment type="caution">
    <text evidence="1">The sequence shown here is derived from an EMBL/GenBank/DDBJ whole genome shotgun (WGS) entry which is preliminary data.</text>
</comment>
<dbReference type="RefSeq" id="WP_046279268.1">
    <property type="nucleotide sequence ID" value="NZ_LATL02000154.1"/>
</dbReference>
<dbReference type="PATRIC" id="fig|1637645.4.peg.3149"/>
<organism evidence="1 2">
    <name type="scientific">Limnoraphis robusta CS-951</name>
    <dbReference type="NCBI Taxonomy" id="1637645"/>
    <lineage>
        <taxon>Bacteria</taxon>
        <taxon>Bacillati</taxon>
        <taxon>Cyanobacteriota</taxon>
        <taxon>Cyanophyceae</taxon>
        <taxon>Oscillatoriophycideae</taxon>
        <taxon>Oscillatoriales</taxon>
        <taxon>Sirenicapillariaceae</taxon>
        <taxon>Limnoraphis</taxon>
    </lineage>
</organism>
<gene>
    <name evidence="1" type="ORF">WN50_14495</name>
</gene>
<dbReference type="Pfam" id="PF05542">
    <property type="entry name" value="DUF760"/>
    <property type="match status" value="1"/>
</dbReference>
<proteinExistence type="predicted"/>
<evidence type="ECO:0008006" key="3">
    <source>
        <dbReference type="Google" id="ProtNLM"/>
    </source>
</evidence>
<dbReference type="PANTHER" id="PTHR33598">
    <property type="entry name" value="OS02G0833400 PROTEIN"/>
    <property type="match status" value="1"/>
</dbReference>
<accession>A0A0F5YGS3</accession>
<sequence length="108" mass="12364">MQDKNLSNRTSEFFNDASSDGNELFKYLQSMNPETIAQLSKPDPEVAQIMERRLHQLLGGLPSEQFDVSITTNRKNLGRLLASAMMNGYFLYNAKQRMDFEKSISESH</sequence>
<dbReference type="PANTHER" id="PTHR33598:SF2">
    <property type="entry name" value="MAR-BINDING FILAMENT-LIKE PROTEIN"/>
    <property type="match status" value="1"/>
</dbReference>
<name>A0A0F5YGS3_9CYAN</name>
<reference evidence="1 2" key="1">
    <citation type="submission" date="2015-06" db="EMBL/GenBank/DDBJ databases">
        <title>Draft genome assembly of filamentous brackish cyanobacterium Limnoraphis robusta strain CS-951.</title>
        <authorList>
            <person name="Willis A."/>
            <person name="Parks M."/>
            <person name="Burford M.A."/>
        </authorList>
    </citation>
    <scope>NUCLEOTIDE SEQUENCE [LARGE SCALE GENOMIC DNA]</scope>
    <source>
        <strain evidence="1 2">CS-951</strain>
    </source>
</reference>
<dbReference type="EMBL" id="LATL02000154">
    <property type="protein sequence ID" value="KKD37415.1"/>
    <property type="molecule type" value="Genomic_DNA"/>
</dbReference>
<dbReference type="OrthoDB" id="461768at2"/>